<dbReference type="PROSITE" id="PS00778">
    <property type="entry name" value="HIS_ACID_PHOSPHAT_2"/>
    <property type="match status" value="1"/>
</dbReference>
<dbReference type="InterPro" id="IPR033379">
    <property type="entry name" value="Acid_Pase_AS"/>
</dbReference>
<feature type="region of interest" description="Disordered" evidence="1">
    <location>
        <begin position="1"/>
        <end position="27"/>
    </location>
</feature>
<protein>
    <submittedName>
        <fullName evidence="2">Thymidine kinase</fullName>
    </submittedName>
</protein>
<dbReference type="Proteomes" id="UP001228049">
    <property type="component" value="Unassembled WGS sequence"/>
</dbReference>
<reference evidence="2" key="1">
    <citation type="submission" date="2023-04" db="EMBL/GenBank/DDBJ databases">
        <title>Chromosome-level genome of Chaenocephalus aceratus.</title>
        <authorList>
            <person name="Park H."/>
        </authorList>
    </citation>
    <scope>NUCLEOTIDE SEQUENCE</scope>
    <source>
        <strain evidence="2">DE</strain>
        <tissue evidence="2">Muscle</tissue>
    </source>
</reference>
<feature type="non-terminal residue" evidence="2">
    <location>
        <position position="83"/>
    </location>
</feature>
<sequence length="83" mass="8692">EGSQQRGKCGEEDVLTHSGLKTPGEEVSHDADVVTLHSSHDADVVTLHSSHDADVVTLHSSHDADVVTLHSSHASALTDQCSA</sequence>
<evidence type="ECO:0000256" key="1">
    <source>
        <dbReference type="SAM" id="MobiDB-lite"/>
    </source>
</evidence>
<keyword evidence="3" id="KW-1185">Reference proteome</keyword>
<name>A0AAD9FII2_DISEL</name>
<gene>
    <name evidence="2" type="ORF">KUDE01_005532</name>
</gene>
<feature type="non-terminal residue" evidence="2">
    <location>
        <position position="1"/>
    </location>
</feature>
<dbReference type="EMBL" id="JASDAP010000005">
    <property type="protein sequence ID" value="KAK1902571.1"/>
    <property type="molecule type" value="Genomic_DNA"/>
</dbReference>
<evidence type="ECO:0000313" key="2">
    <source>
        <dbReference type="EMBL" id="KAK1902571.1"/>
    </source>
</evidence>
<evidence type="ECO:0000313" key="3">
    <source>
        <dbReference type="Proteomes" id="UP001228049"/>
    </source>
</evidence>
<keyword evidence="2" id="KW-0418">Kinase</keyword>
<dbReference type="GO" id="GO:0016301">
    <property type="term" value="F:kinase activity"/>
    <property type="evidence" value="ECO:0007669"/>
    <property type="project" value="UniProtKB-KW"/>
</dbReference>
<keyword evidence="2" id="KW-0808">Transferase</keyword>
<comment type="caution">
    <text evidence="2">The sequence shown here is derived from an EMBL/GenBank/DDBJ whole genome shotgun (WGS) entry which is preliminary data.</text>
</comment>
<organism evidence="2 3">
    <name type="scientific">Dissostichus eleginoides</name>
    <name type="common">Patagonian toothfish</name>
    <name type="synonym">Dissostichus amissus</name>
    <dbReference type="NCBI Taxonomy" id="100907"/>
    <lineage>
        <taxon>Eukaryota</taxon>
        <taxon>Metazoa</taxon>
        <taxon>Chordata</taxon>
        <taxon>Craniata</taxon>
        <taxon>Vertebrata</taxon>
        <taxon>Euteleostomi</taxon>
        <taxon>Actinopterygii</taxon>
        <taxon>Neopterygii</taxon>
        <taxon>Teleostei</taxon>
        <taxon>Neoteleostei</taxon>
        <taxon>Acanthomorphata</taxon>
        <taxon>Eupercaria</taxon>
        <taxon>Perciformes</taxon>
        <taxon>Notothenioidei</taxon>
        <taxon>Nototheniidae</taxon>
        <taxon>Dissostichus</taxon>
    </lineage>
</organism>
<accession>A0AAD9FII2</accession>
<proteinExistence type="predicted"/>
<dbReference type="AlphaFoldDB" id="A0AAD9FII2"/>